<dbReference type="Proteomes" id="UP001500466">
    <property type="component" value="Unassembled WGS sequence"/>
</dbReference>
<evidence type="ECO:0000313" key="3">
    <source>
        <dbReference type="EMBL" id="GAA4984730.1"/>
    </source>
</evidence>
<organism evidence="3 4">
    <name type="scientific">Yinghuangia aomiensis</name>
    <dbReference type="NCBI Taxonomy" id="676205"/>
    <lineage>
        <taxon>Bacteria</taxon>
        <taxon>Bacillati</taxon>
        <taxon>Actinomycetota</taxon>
        <taxon>Actinomycetes</taxon>
        <taxon>Kitasatosporales</taxon>
        <taxon>Streptomycetaceae</taxon>
        <taxon>Yinghuangia</taxon>
    </lineage>
</organism>
<dbReference type="EMBL" id="BAABHS010000028">
    <property type="protein sequence ID" value="GAA4984730.1"/>
    <property type="molecule type" value="Genomic_DNA"/>
</dbReference>
<reference evidence="4" key="1">
    <citation type="journal article" date="2019" name="Int. J. Syst. Evol. Microbiol.">
        <title>The Global Catalogue of Microorganisms (GCM) 10K type strain sequencing project: providing services to taxonomists for standard genome sequencing and annotation.</title>
        <authorList>
            <consortium name="The Broad Institute Genomics Platform"/>
            <consortium name="The Broad Institute Genome Sequencing Center for Infectious Disease"/>
            <person name="Wu L."/>
            <person name="Ma J."/>
        </authorList>
    </citation>
    <scope>NUCLEOTIDE SEQUENCE [LARGE SCALE GENOMIC DNA]</scope>
    <source>
        <strain evidence="4">JCM 17986</strain>
    </source>
</reference>
<evidence type="ECO:0000313" key="4">
    <source>
        <dbReference type="Proteomes" id="UP001500466"/>
    </source>
</evidence>
<name>A0ABP9I125_9ACTN</name>
<keyword evidence="4" id="KW-1185">Reference proteome</keyword>
<dbReference type="RefSeq" id="WP_345679217.1">
    <property type="nucleotide sequence ID" value="NZ_BAABHS010000028.1"/>
</dbReference>
<gene>
    <name evidence="3" type="ORF">GCM10023205_63630</name>
</gene>
<comment type="caution">
    <text evidence="3">The sequence shown here is derived from an EMBL/GenBank/DDBJ whole genome shotgun (WGS) entry which is preliminary data.</text>
</comment>
<dbReference type="Gene3D" id="3.40.50.1700">
    <property type="entry name" value="Glycoside hydrolase family 3 C-terminal domain"/>
    <property type="match status" value="1"/>
</dbReference>
<evidence type="ECO:0000259" key="2">
    <source>
        <dbReference type="Pfam" id="PF01915"/>
    </source>
</evidence>
<dbReference type="SUPFAM" id="SSF52279">
    <property type="entry name" value="Beta-D-glucan exohydrolase, C-terminal domain"/>
    <property type="match status" value="1"/>
</dbReference>
<dbReference type="Pfam" id="PF01915">
    <property type="entry name" value="Glyco_hydro_3_C"/>
    <property type="match status" value="1"/>
</dbReference>
<keyword evidence="1" id="KW-0378">Hydrolase</keyword>
<dbReference type="InterPro" id="IPR002772">
    <property type="entry name" value="Glyco_hydro_3_C"/>
</dbReference>
<feature type="domain" description="Glycoside hydrolase family 3 C-terminal" evidence="2">
    <location>
        <begin position="64"/>
        <end position="177"/>
    </location>
</feature>
<protein>
    <recommendedName>
        <fullName evidence="2">Glycoside hydrolase family 3 C-terminal domain-containing protein</fullName>
    </recommendedName>
</protein>
<sequence>MPSPDTHAGSRAGSVEDPGALVLLANRTSSRTSATGGPALPLRDGVRAYFEGLPDAAADRYAQVVASPEEAEVAVLRAIPDRHNRWPADDVDRVLDLAATVPTIVVLRLAGPAPVPEFAGDCAAVLVDLGVADATVAEVVFGRHAPGGHLPFALADPDGDDGTAPADGYPAGFGLTY</sequence>
<proteinExistence type="predicted"/>
<accession>A0ABP9I125</accession>
<evidence type="ECO:0000256" key="1">
    <source>
        <dbReference type="ARBA" id="ARBA00022801"/>
    </source>
</evidence>
<dbReference type="InterPro" id="IPR036881">
    <property type="entry name" value="Glyco_hydro_3_C_sf"/>
</dbReference>